<sequence>MLLRESLEEIDDFRVKRCRKFELADIFLLVLFGLLSGIKDIEHIAEWAEEAEESIKGLVKFEFGPPSADTILRVFRNVNADKIEKVFIKWAHGIYEKVKIEPDRTIVAIDGKTMCGSNKVTGAKGIHIVSAWADELSLILGQVKTDEKSNEITAIPELLELIDIRGMIITIDAMGCQKKICEKIKEKKADYVLSLKGNQSTTHEAVKDFFSMDEKELAKYGVIKSEKECNPDHGRIENRQYYLCTNLSWLENKDEWPGLKAVAMAREERTVNGKTSTDIRFFLTSLDNIELVKKSIRLHWGIENRLHWCLDMTFNEDYKRHRKDHSPENMTVMRRLALNILRQAEKPENKKQDSLSKRTIWFRENRQFRQTVLRLL</sequence>
<dbReference type="KEGG" id="tsu:Tresu_2176"/>
<evidence type="ECO:0000313" key="6">
    <source>
        <dbReference type="EMBL" id="AEB14328.1"/>
    </source>
</evidence>
<reference evidence="4 14" key="1">
    <citation type="journal article" date="2011" name="Stand. Genomic Sci.">
        <title>Complete genome sequence of Treponema succinifaciens type strain (6091).</title>
        <authorList>
            <person name="Han C."/>
            <person name="Gronow S."/>
            <person name="Teshima H."/>
            <person name="Lapidus A."/>
            <person name="Nolan M."/>
            <person name="Lucas S."/>
            <person name="Hammon N."/>
            <person name="Deshpande S."/>
            <person name="Cheng J.F."/>
            <person name="Zeytun A."/>
            <person name="Tapia R."/>
            <person name="Goodwin L."/>
            <person name="Pitluck S."/>
            <person name="Liolios K."/>
            <person name="Pagani I."/>
            <person name="Ivanova N."/>
            <person name="Mavromatis K."/>
            <person name="Mikhailova N."/>
            <person name="Huntemann M."/>
            <person name="Pati A."/>
            <person name="Chen A."/>
            <person name="Palaniappan K."/>
            <person name="Land M."/>
            <person name="Hauser L."/>
            <person name="Brambilla E.M."/>
            <person name="Rohde M."/>
            <person name="Goker M."/>
            <person name="Woyke T."/>
            <person name="Bristow J."/>
            <person name="Eisen J.A."/>
            <person name="Markowitz V."/>
            <person name="Hugenholtz P."/>
            <person name="Kyrpides N.C."/>
            <person name="Klenk H.P."/>
            <person name="Detter J.C."/>
        </authorList>
    </citation>
    <scope>NUCLEOTIDE SEQUENCE [LARGE SCALE GENOMIC DNA]</scope>
    <source>
        <strain evidence="14">ATCC 33096 / DSM 2489 / 6091</strain>
        <strain evidence="4">DSM 2489</strain>
    </source>
</reference>
<evidence type="ECO:0000313" key="13">
    <source>
        <dbReference type="EMBL" id="AEB15512.1"/>
    </source>
</evidence>
<dbReference type="KEGG" id="tsu:Tresu_2653"/>
<dbReference type="EMBL" id="CP002631">
    <property type="protein sequence ID" value="AEB14865.1"/>
    <property type="molecule type" value="Genomic_DNA"/>
</dbReference>
<dbReference type="EMBL" id="CP002631">
    <property type="protein sequence ID" value="AEB14328.1"/>
    <property type="molecule type" value="Genomic_DNA"/>
</dbReference>
<name>F2NRM6_TRES6</name>
<dbReference type="NCBIfam" id="NF033564">
    <property type="entry name" value="transpos_ISAs1"/>
    <property type="match status" value="1"/>
</dbReference>
<evidence type="ECO:0000313" key="8">
    <source>
        <dbReference type="EMBL" id="AEB14869.1"/>
    </source>
</evidence>
<dbReference type="KEGG" id="tsu:Tresu_1995"/>
<reference evidence="14" key="2">
    <citation type="submission" date="2011-04" db="EMBL/GenBank/DDBJ databases">
        <title>The complete genome of chromosome of Treponema succinifaciens DSM 2489.</title>
        <authorList>
            <person name="Lucas S."/>
            <person name="Copeland A."/>
            <person name="Lapidus A."/>
            <person name="Bruce D."/>
            <person name="Goodwin L."/>
            <person name="Pitluck S."/>
            <person name="Peters L."/>
            <person name="Kyrpides N."/>
            <person name="Mavromatis K."/>
            <person name="Ivanova N."/>
            <person name="Ovchinnikova G."/>
            <person name="Teshima H."/>
            <person name="Detter J.C."/>
            <person name="Tapia R."/>
            <person name="Han C."/>
            <person name="Land M."/>
            <person name="Hauser L."/>
            <person name="Markowitz V."/>
            <person name="Cheng J.-F."/>
            <person name="Hugenholtz P."/>
            <person name="Woyke T."/>
            <person name="Wu D."/>
            <person name="Gronow S."/>
            <person name="Wellnitz S."/>
            <person name="Brambilla E."/>
            <person name="Klenk H.-P."/>
            <person name="Eisen J.A."/>
        </authorList>
    </citation>
    <scope>NUCLEOTIDE SEQUENCE [LARGE SCALE GENOMIC DNA]</scope>
    <source>
        <strain evidence="14">ATCC 33096 / DSM 2489 / 6091</strain>
    </source>
</reference>
<dbReference type="EMBL" id="CP002631">
    <property type="protein sequence ID" value="AEB14964.1"/>
    <property type="molecule type" value="Genomic_DNA"/>
</dbReference>
<gene>
    <name evidence="3" type="ordered locus">Tresu_0428</name>
    <name evidence="4" type="ordered locus">Tresu_0920</name>
    <name evidence="5" type="ordered locus">Tresu_1086</name>
    <name evidence="6" type="ordered locus">Tresu_1425</name>
    <name evidence="7" type="ordered locus">Tresu_1991</name>
    <name evidence="8" type="ordered locus">Tresu_1995</name>
    <name evidence="9" type="ordered locus">Tresu_2094</name>
    <name evidence="10" type="ordered locus">Tresu_2176</name>
    <name evidence="11" type="ordered locus">Tresu_2384</name>
    <name evidence="12" type="ordered locus">Tresu_2541</name>
    <name evidence="13" type="ordered locus">Tresu_2653</name>
</gene>
<dbReference type="GO" id="GO:0003677">
    <property type="term" value="F:DNA binding"/>
    <property type="evidence" value="ECO:0007669"/>
    <property type="project" value="InterPro"/>
</dbReference>
<dbReference type="EMBL" id="CP002631">
    <property type="protein sequence ID" value="AEB14869.1"/>
    <property type="molecule type" value="Genomic_DNA"/>
</dbReference>
<dbReference type="KEGG" id="tsu:Tresu_2384"/>
<proteinExistence type="predicted"/>
<protein>
    <submittedName>
        <fullName evidence="4">Transposase IS4 family protein</fullName>
    </submittedName>
</protein>
<evidence type="ECO:0000259" key="2">
    <source>
        <dbReference type="Pfam" id="PF13808"/>
    </source>
</evidence>
<keyword evidence="14" id="KW-1185">Reference proteome</keyword>
<dbReference type="EMBL" id="CP002631">
    <property type="protein sequence ID" value="AEB15045.1"/>
    <property type="molecule type" value="Genomic_DNA"/>
</dbReference>
<dbReference type="Pfam" id="PF13808">
    <property type="entry name" value="DDE_Tnp_1_assoc"/>
    <property type="match status" value="1"/>
</dbReference>
<dbReference type="EMBL" id="CP002631">
    <property type="protein sequence ID" value="AEB13844.1"/>
    <property type="molecule type" value="Genomic_DNA"/>
</dbReference>
<dbReference type="PANTHER" id="PTHR30298">
    <property type="entry name" value="H REPEAT-ASSOCIATED PREDICTED TRANSPOSASE"/>
    <property type="match status" value="1"/>
</dbReference>
<evidence type="ECO:0000313" key="4">
    <source>
        <dbReference type="EMBL" id="AEB13844.1"/>
    </source>
</evidence>
<dbReference type="AlphaFoldDB" id="F2NRM6"/>
<reference evidence="14" key="3">
    <citation type="submission" date="2011-04" db="EMBL/GenBank/DDBJ databases">
        <title>The complete genome of plasmid of Treponema succinifaciens DSM 2489.</title>
        <authorList>
            <person name="Lucas S."/>
            <person name="Copeland A."/>
            <person name="Lapidus A."/>
            <person name="Bruce D."/>
            <person name="Goodwin L."/>
            <person name="Pitluck S."/>
            <person name="Peters L."/>
            <person name="Kyrpides N."/>
            <person name="Mavromatis K."/>
            <person name="Ivanova N."/>
            <person name="Ovchinnikova G."/>
            <person name="Teshima H."/>
            <person name="Detter J.C."/>
            <person name="Tapia R."/>
            <person name="Han C."/>
            <person name="Land M."/>
            <person name="Hauser L."/>
            <person name="Markowitz V."/>
            <person name="Cheng J.-F."/>
            <person name="Hugenholtz P."/>
            <person name="Woyke T."/>
            <person name="Wu D."/>
            <person name="Gronow S."/>
            <person name="Wellnitz S."/>
            <person name="Brambilla E."/>
            <person name="Klenk H.-P."/>
            <person name="Eisen J.A."/>
        </authorList>
    </citation>
    <scope>NUCLEOTIDE SEQUENCE [LARGE SCALE GENOMIC DNA]</scope>
    <source>
        <strain evidence="14">ATCC 33096 / DSM 2489 / 6091</strain>
        <plasmid evidence="14">Plasmid pTRESU01</plasmid>
    </source>
</reference>
<organism evidence="4 14">
    <name type="scientific">Treponema succinifaciens (strain ATCC 33096 / DSM 2489 / 6091)</name>
    <dbReference type="NCBI Taxonomy" id="869209"/>
    <lineage>
        <taxon>Bacteria</taxon>
        <taxon>Pseudomonadati</taxon>
        <taxon>Spirochaetota</taxon>
        <taxon>Spirochaetia</taxon>
        <taxon>Spirochaetales</taxon>
        <taxon>Treponemataceae</taxon>
        <taxon>Treponema</taxon>
    </lineage>
</organism>
<dbReference type="InterPro" id="IPR047647">
    <property type="entry name" value="ISAs1_transpos"/>
</dbReference>
<evidence type="ECO:0000259" key="1">
    <source>
        <dbReference type="Pfam" id="PF01609"/>
    </source>
</evidence>
<dbReference type="eggNOG" id="COG5433">
    <property type="taxonomic scope" value="Bacteria"/>
</dbReference>
<dbReference type="InterPro" id="IPR032806">
    <property type="entry name" value="YbfD_N"/>
</dbReference>
<dbReference type="EMBL" id="CP002631">
    <property type="protein sequence ID" value="AEB14001.1"/>
    <property type="molecule type" value="Genomic_DNA"/>
</dbReference>
<accession>F2NRM6</accession>
<dbReference type="GO" id="GO:0004803">
    <property type="term" value="F:transposase activity"/>
    <property type="evidence" value="ECO:0007669"/>
    <property type="project" value="InterPro"/>
</dbReference>
<dbReference type="GO" id="GO:0006313">
    <property type="term" value="P:DNA transposition"/>
    <property type="evidence" value="ECO:0007669"/>
    <property type="project" value="InterPro"/>
</dbReference>
<dbReference type="Proteomes" id="UP000006852">
    <property type="component" value="Plasmid pTRESU01"/>
</dbReference>
<feature type="domain" description="H repeat-associated protein N-terminal" evidence="2">
    <location>
        <begin position="5"/>
        <end position="91"/>
    </location>
</feature>
<evidence type="ECO:0000313" key="5">
    <source>
        <dbReference type="EMBL" id="AEB14001.1"/>
    </source>
</evidence>
<feature type="domain" description="Transposase IS4-like" evidence="1">
    <location>
        <begin position="102"/>
        <end position="340"/>
    </location>
</feature>
<dbReference type="KEGG" id="tsu:Tresu_1425"/>
<keyword evidence="13" id="KW-0614">Plasmid</keyword>
<evidence type="ECO:0000313" key="11">
    <source>
        <dbReference type="EMBL" id="AEB15247.1"/>
    </source>
</evidence>
<dbReference type="KEGG" id="tsu:Tresu_1086"/>
<evidence type="ECO:0000313" key="3">
    <source>
        <dbReference type="EMBL" id="AEB13380.1"/>
    </source>
</evidence>
<dbReference type="EMBL" id="CP002631">
    <property type="protein sequence ID" value="AEB13380.1"/>
    <property type="molecule type" value="Genomic_DNA"/>
</dbReference>
<evidence type="ECO:0000313" key="12">
    <source>
        <dbReference type="EMBL" id="AEB15403.1"/>
    </source>
</evidence>
<evidence type="ECO:0000313" key="7">
    <source>
        <dbReference type="EMBL" id="AEB14865.1"/>
    </source>
</evidence>
<evidence type="ECO:0000313" key="10">
    <source>
        <dbReference type="EMBL" id="AEB15045.1"/>
    </source>
</evidence>
<evidence type="ECO:0000313" key="14">
    <source>
        <dbReference type="Proteomes" id="UP000006852"/>
    </source>
</evidence>
<dbReference type="Proteomes" id="UP000006852">
    <property type="component" value="Chromosome"/>
</dbReference>
<dbReference type="EMBL" id="CP002631">
    <property type="protein sequence ID" value="AEB15247.1"/>
    <property type="molecule type" value="Genomic_DNA"/>
</dbReference>
<dbReference type="EMBL" id="CP002632">
    <property type="protein sequence ID" value="AEB15512.1"/>
    <property type="molecule type" value="Genomic_DNA"/>
</dbReference>
<evidence type="ECO:0000313" key="9">
    <source>
        <dbReference type="EMBL" id="AEB14964.1"/>
    </source>
</evidence>
<dbReference type="EMBL" id="CP002631">
    <property type="protein sequence ID" value="AEB15403.1"/>
    <property type="molecule type" value="Genomic_DNA"/>
</dbReference>
<dbReference type="KEGG" id="tsu:Tresu_2094"/>
<dbReference type="PANTHER" id="PTHR30298:SF0">
    <property type="entry name" value="PROTEIN YBFL-RELATED"/>
    <property type="match status" value="1"/>
</dbReference>
<geneLocation type="plasmid" evidence="13 14">
    <name>pTRESU01</name>
</geneLocation>
<dbReference type="STRING" id="869209.Tresu_0428"/>
<dbReference type="InterPro" id="IPR002559">
    <property type="entry name" value="Transposase_11"/>
</dbReference>
<dbReference type="KEGG" id="tsu:Tresu_1991"/>
<dbReference type="KEGG" id="tsu:Tresu_2541"/>
<dbReference type="OrthoDB" id="363352at2"/>
<dbReference type="KEGG" id="tsu:Tresu_0428"/>
<dbReference type="KEGG" id="tsu:Tresu_0920"/>
<dbReference type="HOGENOM" id="CLU_046404_0_1_12"/>
<dbReference type="InterPro" id="IPR051698">
    <property type="entry name" value="Transposase_11-like"/>
</dbReference>
<dbReference type="Pfam" id="PF01609">
    <property type="entry name" value="DDE_Tnp_1"/>
    <property type="match status" value="1"/>
</dbReference>